<keyword evidence="2" id="KW-1185">Reference proteome</keyword>
<sequence length="1390" mass="147682">MSSSQPPSSAKSAEFPQPEASSSTLTNRPKPKGPSAKRKRIIEERIVTEPIQPIRPMPDVGSSNGVAGPDSASASGQNSYAAPSESVKTSTRTRSRRSAAGIAIGSASYSSDVVPITPAAVDRKEKFPVTQRTLEVAGKIAELGEVQQIKCFACAESEAKRVAALEDFMNRQSMGVAPEISDEARDKLLSPVVCFYYDPAKLGIIKGVRMSNTNYGRCSNCMTVGCGCWWPTESLAPGLQAATAKALSTATASSSLAGIVKAGSNLTAAESSSRSSRRPDSQRSQKPAKPRRATVKRKPVVTADAGSMMVIESEPINRANVRFQEPQAVASPEPAPANAQPISPVPQPVVFAPRSPSPVPVPQAAPLQEPFPLDADQPRPQLGEDSQQPEQDPLPAVDQASNPSAARTEEEKEKMLQAALAYMLHETEANEEEYDGEFPLQHVPLAEAVQDVAPGLPDISDSGVDLSSGAEVQNGVAASVPIIDESQGAAMEVDEEQDQPDVTDQDQPLNQQEDVQSLPRRRTQSPSPPAIASPVPDSNSVSMTAAIQQEASVEETQDQTDDANEAIRASPGDDGLEHRPLATTTHDHDSDKNVSENQSPASVNHSAGMNASEDEPTVTMDHASETNAPENKSTGTTTHKTKASASRSSTPAAADADNGIEESAAHLLESPGSGPSLDSPVINEPAQQSAETREDIQLVSHDRIDADDDNTPIHTASTNKSIEDEYSFLFAAQEDGVTAAQEETVVLGVQSSDPDEEVALNDEMVVEADEEEQAMNNGEVFKDGAGELASKDTKTLLAVKEEEMAMNDGGADDDHSEDADMDDGQPSAAPSEDVDMNGGEVSMDPPDDKAVGHGDSLDSPINNEAVHDGDALQQSAEDEQHHESAGPAVTAPEIRMEIIIEEELPNALPVQHEEEQEQQQFPDAPPSPSTVNEEPLDYVPETQHDPVPEATPATPIAVAELLAEVPPPITVEDGIQVIVESKVRQGNELVGEVVEKEVVMVGEVAEKVVKDGETEKEAVMVDEAVGKKAVILDQGVGQAVEPQEAEPQAEQEVAMLGSQIAAAETRSPVTPTGRTRSTRSTRAAAKAIKKYSSSTNKNKGSAANGGHGSTFGIPSAPPEFQLTPKWIQRLPFIPKADIIIQDTSVPLKQDNRNLMSLDIPGVNKAFRKCTGCTLRECPCAPLPIDPDKRETDHTKYWQNSVLDSAGCLTCRVCGVICSFQLDPPIYGDYSTLPSPRTLDTMKLLPEDWDTRSALDGFDGEEEVDQNGANQSAGESRPPSHPDPTFLQSNKCSGCALRQCPCIALPAGEGRGGGCIKCKECNVACSFNVATPQPDGKLVVWANADSTVTGGRERAGNDSKRVTTLGKRKLLAVASDEEDGTEHMENGHLDG</sequence>
<evidence type="ECO:0000313" key="1">
    <source>
        <dbReference type="EMBL" id="KAJ9094689.1"/>
    </source>
</evidence>
<evidence type="ECO:0000313" key="2">
    <source>
        <dbReference type="Proteomes" id="UP001227268"/>
    </source>
</evidence>
<comment type="caution">
    <text evidence="1">The sequence shown here is derived from an EMBL/GenBank/DDBJ whole genome shotgun (WGS) entry which is preliminary data.</text>
</comment>
<accession>A0ACC2V5Q0</accession>
<gene>
    <name evidence="1" type="ORF">QFC21_005846</name>
</gene>
<organism evidence="1 2">
    <name type="scientific">Naganishia friedmannii</name>
    <dbReference type="NCBI Taxonomy" id="89922"/>
    <lineage>
        <taxon>Eukaryota</taxon>
        <taxon>Fungi</taxon>
        <taxon>Dikarya</taxon>
        <taxon>Basidiomycota</taxon>
        <taxon>Agaricomycotina</taxon>
        <taxon>Tremellomycetes</taxon>
        <taxon>Filobasidiales</taxon>
        <taxon>Filobasidiaceae</taxon>
        <taxon>Naganishia</taxon>
    </lineage>
</organism>
<protein>
    <submittedName>
        <fullName evidence="1">Uncharacterized protein</fullName>
    </submittedName>
</protein>
<proteinExistence type="predicted"/>
<name>A0ACC2V5Q0_9TREE</name>
<dbReference type="EMBL" id="JASBWT010000024">
    <property type="protein sequence ID" value="KAJ9094689.1"/>
    <property type="molecule type" value="Genomic_DNA"/>
</dbReference>
<dbReference type="Proteomes" id="UP001227268">
    <property type="component" value="Unassembled WGS sequence"/>
</dbReference>
<reference evidence="1" key="1">
    <citation type="submission" date="2023-04" db="EMBL/GenBank/DDBJ databases">
        <title>Draft Genome sequencing of Naganishia species isolated from polar environments using Oxford Nanopore Technology.</title>
        <authorList>
            <person name="Leo P."/>
            <person name="Venkateswaran K."/>
        </authorList>
    </citation>
    <scope>NUCLEOTIDE SEQUENCE</scope>
    <source>
        <strain evidence="1">MNA-CCFEE 5423</strain>
    </source>
</reference>